<dbReference type="Pfam" id="PF02566">
    <property type="entry name" value="OsmC"/>
    <property type="match status" value="1"/>
</dbReference>
<dbReference type="InterPro" id="IPR015946">
    <property type="entry name" value="KH_dom-like_a/b"/>
</dbReference>
<proteinExistence type="predicted"/>
<sequence>MTLGHDLAREQWVPHGRGVHVRQAPPVCHEMPSRLSGSYEGLPEATTMTDDTPIAHGIDRETLEGFAEHAATDPDAVQLGLGASATYEGMAAHSLAKVDSYELGGETIARETREYTIPYGAWKEVLDAGGWIGATDRIEPVEAALSALAACLNVGISINAAANGVEIDSLRTHVRTDFDPAVLFSLADLHEAESVYENLTAEIEIDGPDVDAEQVDEWARRAPVYTLVSLAQDVEMDITTPAKVAGDD</sequence>
<evidence type="ECO:0000313" key="2">
    <source>
        <dbReference type="Proteomes" id="UP000010846"/>
    </source>
</evidence>
<gene>
    <name evidence="1" type="ordered locus">Halru_0069</name>
</gene>
<organism evidence="1 2">
    <name type="scientific">Halovivax ruber (strain DSM 18193 / JCM 13892 / XH-70)</name>
    <dbReference type="NCBI Taxonomy" id="797302"/>
    <lineage>
        <taxon>Archaea</taxon>
        <taxon>Methanobacteriati</taxon>
        <taxon>Methanobacteriota</taxon>
        <taxon>Stenosarchaea group</taxon>
        <taxon>Halobacteria</taxon>
        <taxon>Halobacteriales</taxon>
        <taxon>Natrialbaceae</taxon>
        <taxon>Halovivax</taxon>
    </lineage>
</organism>
<keyword evidence="2" id="KW-1185">Reference proteome</keyword>
<dbReference type="KEGG" id="hru:Halru_0069"/>
<evidence type="ECO:0000313" key="1">
    <source>
        <dbReference type="EMBL" id="AGB14721.1"/>
    </source>
</evidence>
<dbReference type="PANTHER" id="PTHR35368:SF1">
    <property type="entry name" value="HYDROPEROXIDE REDUCTASE"/>
    <property type="match status" value="1"/>
</dbReference>
<name>L0I902_HALRX</name>
<dbReference type="AlphaFoldDB" id="L0I902"/>
<dbReference type="HOGENOM" id="CLU_1118206_0_0_2"/>
<protein>
    <submittedName>
        <fullName evidence="1">Putative redox protein, regulator of disulfide bond formation</fullName>
    </submittedName>
</protein>
<dbReference type="InterPro" id="IPR052924">
    <property type="entry name" value="OsmC/Ohr_hydroprdx_reductase"/>
</dbReference>
<dbReference type="eggNOG" id="arCOG03686">
    <property type="taxonomic scope" value="Archaea"/>
</dbReference>
<dbReference type="PANTHER" id="PTHR35368">
    <property type="entry name" value="HYDROPEROXIDE REDUCTASE"/>
    <property type="match status" value="1"/>
</dbReference>
<dbReference type="Gene3D" id="3.30.300.20">
    <property type="match status" value="1"/>
</dbReference>
<dbReference type="SUPFAM" id="SSF82784">
    <property type="entry name" value="OsmC-like"/>
    <property type="match status" value="1"/>
</dbReference>
<dbReference type="InterPro" id="IPR036102">
    <property type="entry name" value="OsmC/Ohrsf"/>
</dbReference>
<dbReference type="InterPro" id="IPR003718">
    <property type="entry name" value="OsmC/Ohr_fam"/>
</dbReference>
<dbReference type="EMBL" id="CP003050">
    <property type="protein sequence ID" value="AGB14721.1"/>
    <property type="molecule type" value="Genomic_DNA"/>
</dbReference>
<reference evidence="1" key="1">
    <citation type="submission" date="2011-09" db="EMBL/GenBank/DDBJ databases">
        <title>Complete sequence of Halovivax ruber XH-70.</title>
        <authorList>
            <consortium name="US DOE Joint Genome Institute"/>
            <person name="Lucas S."/>
            <person name="Han J."/>
            <person name="Lapidus A."/>
            <person name="Cheng J.-F."/>
            <person name="Goodwin L."/>
            <person name="Pitluck S."/>
            <person name="Peters L."/>
            <person name="Mikhailova N."/>
            <person name="Davenport K."/>
            <person name="Detter J.C."/>
            <person name="Han C."/>
            <person name="Tapia R."/>
            <person name="Land M."/>
            <person name="Hauser L."/>
            <person name="Kyrpides N."/>
            <person name="Ivanova N."/>
            <person name="Pagani I."/>
            <person name="Sproer C."/>
            <person name="Anderson I."/>
            <person name="Woyke T."/>
        </authorList>
    </citation>
    <scope>NUCLEOTIDE SEQUENCE</scope>
    <source>
        <strain evidence="1">XH-70</strain>
    </source>
</reference>
<dbReference type="Proteomes" id="UP000010846">
    <property type="component" value="Chromosome"/>
</dbReference>
<accession>L0I902</accession>